<dbReference type="Gene3D" id="3.30.70.330">
    <property type="match status" value="2"/>
</dbReference>
<evidence type="ECO:0000313" key="7">
    <source>
        <dbReference type="EMBL" id="CEL69713.1"/>
    </source>
</evidence>
<dbReference type="OMA" id="HSAQNCV"/>
<organism evidence="6 8">
    <name type="scientific">Neospora caninum (strain Liverpool)</name>
    <dbReference type="NCBI Taxonomy" id="572307"/>
    <lineage>
        <taxon>Eukaryota</taxon>
        <taxon>Sar</taxon>
        <taxon>Alveolata</taxon>
        <taxon>Apicomplexa</taxon>
        <taxon>Conoidasida</taxon>
        <taxon>Coccidia</taxon>
        <taxon>Eucoccidiorida</taxon>
        <taxon>Eimeriorina</taxon>
        <taxon>Sarcocystidae</taxon>
        <taxon>Neospora</taxon>
    </lineage>
</organism>
<dbReference type="InterPro" id="IPR012677">
    <property type="entry name" value="Nucleotide-bd_a/b_plait_sf"/>
</dbReference>
<dbReference type="OrthoDB" id="331358at2759"/>
<dbReference type="InterPro" id="IPR000504">
    <property type="entry name" value="RRM_dom"/>
</dbReference>
<dbReference type="eggNOG" id="KOG4205">
    <property type="taxonomic scope" value="Eukaryota"/>
</dbReference>
<keyword evidence="2 3" id="KW-0694">RNA-binding</keyword>
<feature type="compositionally biased region" description="Low complexity" evidence="4">
    <location>
        <begin position="31"/>
        <end position="41"/>
    </location>
</feature>
<feature type="region of interest" description="Disordered" evidence="4">
    <location>
        <begin position="439"/>
        <end position="460"/>
    </location>
</feature>
<dbReference type="EMBL" id="FR823392">
    <property type="protein sequence ID" value="CBZ54990.1"/>
    <property type="molecule type" value="Genomic_DNA"/>
</dbReference>
<evidence type="ECO:0000256" key="4">
    <source>
        <dbReference type="SAM" id="MobiDB-lite"/>
    </source>
</evidence>
<feature type="compositionally biased region" description="Basic and acidic residues" evidence="4">
    <location>
        <begin position="76"/>
        <end position="91"/>
    </location>
</feature>
<dbReference type="Proteomes" id="UP000007494">
    <property type="component" value="Chromosome XI"/>
</dbReference>
<reference evidence="6" key="1">
    <citation type="submission" date="2011-02" db="EMBL/GenBank/DDBJ databases">
        <authorList>
            <person name="Aslett M."/>
        </authorList>
    </citation>
    <scope>NUCLEOTIDE SEQUENCE</scope>
    <source>
        <strain evidence="6">Liverpool</strain>
    </source>
</reference>
<accession>F0VMP4</accession>
<dbReference type="SMART" id="SM00360">
    <property type="entry name" value="RRM"/>
    <property type="match status" value="2"/>
</dbReference>
<evidence type="ECO:0000256" key="2">
    <source>
        <dbReference type="ARBA" id="ARBA00022884"/>
    </source>
</evidence>
<protein>
    <submittedName>
        <fullName evidence="7">RNA-binding protein Musashi homolog 2,related</fullName>
    </submittedName>
</protein>
<keyword evidence="1" id="KW-0677">Repeat</keyword>
<sequence length="460" mass="48876">MYHIPVAAPLGVYGAPAVPLPCSPAPYGAAAPHPGAYTGAAEAWGPPGVGDPRVDRTSEVSRDVRRGSRAPYPSSSRERADTRAPHPAQPEENKIFIGNLNQQTTTESLTAYMKQFGTIEDSVVMVDKVTGNSRGFGFVIFADAAAVADCVGAEKHVIDGQEVDVRHAVPKGQVVSKNGEDDQQNKVFVGGIPESLSEERIAAFLSERFGSVKKVSLMHDKNTGRCRGFGFVTFQFPHSAQNCVGKHDIDGHLIEVKKAEPRYATTKPHMGDDRRGDDRLRRREENGYDRPHSGPYGLPPDVDAYAAGPMRRGHYPQTLRPAARADYDGYAGAGRPYVPPSDPYAAVAPGVHYPPAAPVAAAVPAYGLPPPGSAPGPYMAAPPSPTSSHPPASLGAVYQQIYPAHSVAVDQGPGDSYGQFAAPGTAGAGDTVVDPYDMRNAAAGRQTRYTRPPASRVHPY</sequence>
<feature type="domain" description="RRM" evidence="5">
    <location>
        <begin position="185"/>
        <end position="261"/>
    </location>
</feature>
<gene>
    <name evidence="7" type="ORF">BN1204_054170</name>
    <name evidence="6" type="ORF">NCLIV_054170</name>
</gene>
<dbReference type="InParanoid" id="F0VMP4"/>
<dbReference type="Pfam" id="PF00076">
    <property type="entry name" value="RRM_1"/>
    <property type="match status" value="2"/>
</dbReference>
<keyword evidence="8" id="KW-1185">Reference proteome</keyword>
<proteinExistence type="predicted"/>
<dbReference type="RefSeq" id="XP_003885018.1">
    <property type="nucleotide sequence ID" value="XM_003884969.1"/>
</dbReference>
<dbReference type="GO" id="GO:0003729">
    <property type="term" value="F:mRNA binding"/>
    <property type="evidence" value="ECO:0007669"/>
    <property type="project" value="TreeGrafter"/>
</dbReference>
<reference evidence="8" key="3">
    <citation type="journal article" date="2012" name="PLoS Pathog.">
        <title>Comparative genomics of the apicomplexan parasites Toxoplasma gondii and Neospora caninum: Coccidia differing in host range and transmission strategy.</title>
        <authorList>
            <person name="Reid A.J."/>
            <person name="Vermont S.J."/>
            <person name="Cotton J.A."/>
            <person name="Harris D."/>
            <person name="Hill-Cawthorne G.A."/>
            <person name="Konen-Waisman S."/>
            <person name="Latham S.M."/>
            <person name="Mourier T."/>
            <person name="Norton R."/>
            <person name="Quail M.A."/>
            <person name="Sanders M."/>
            <person name="Shanmugam D."/>
            <person name="Sohal A."/>
            <person name="Wasmuth J.D."/>
            <person name="Brunk B."/>
            <person name="Grigg M.E."/>
            <person name="Howard J.C."/>
            <person name="Parkinson J."/>
            <person name="Roos D.S."/>
            <person name="Trees A.J."/>
            <person name="Berriman M."/>
            <person name="Pain A."/>
            <person name="Wastling J.M."/>
        </authorList>
    </citation>
    <scope>NUCLEOTIDE SEQUENCE [LARGE SCALE GENOMIC DNA]</scope>
    <source>
        <strain evidence="8">Liverpool</strain>
    </source>
</reference>
<dbReference type="PANTHER" id="PTHR48032:SF6">
    <property type="entry name" value="RNA-BINDING (RRM_RBD_RNP MOTIFS) FAMILY PROTEIN"/>
    <property type="match status" value="1"/>
</dbReference>
<dbReference type="EMBL" id="LN714486">
    <property type="protein sequence ID" value="CEL69713.1"/>
    <property type="molecule type" value="Genomic_DNA"/>
</dbReference>
<dbReference type="GeneID" id="13446707"/>
<feature type="compositionally biased region" description="Basic and acidic residues" evidence="4">
    <location>
        <begin position="52"/>
        <end position="66"/>
    </location>
</feature>
<evidence type="ECO:0000313" key="8">
    <source>
        <dbReference type="Proteomes" id="UP000007494"/>
    </source>
</evidence>
<dbReference type="GO" id="GO:0006417">
    <property type="term" value="P:regulation of translation"/>
    <property type="evidence" value="ECO:0007669"/>
    <property type="project" value="TreeGrafter"/>
</dbReference>
<evidence type="ECO:0000259" key="5">
    <source>
        <dbReference type="PROSITE" id="PS50102"/>
    </source>
</evidence>
<evidence type="ECO:0000256" key="3">
    <source>
        <dbReference type="PROSITE-ProRule" id="PRU00176"/>
    </source>
</evidence>
<dbReference type="PROSITE" id="PS50102">
    <property type="entry name" value="RRM"/>
    <property type="match status" value="2"/>
</dbReference>
<dbReference type="VEuPathDB" id="ToxoDB:NCLIV_054170"/>
<dbReference type="SUPFAM" id="SSF54928">
    <property type="entry name" value="RNA-binding domain, RBD"/>
    <property type="match status" value="2"/>
</dbReference>
<dbReference type="InterPro" id="IPR035979">
    <property type="entry name" value="RBD_domain_sf"/>
</dbReference>
<reference evidence="7" key="4">
    <citation type="journal article" date="2015" name="PLoS ONE">
        <title>Comprehensive Evaluation of Toxoplasma gondii VEG and Neospora caninum LIV Genomes with Tachyzoite Stage Transcriptome and Proteome Defines Novel Transcript Features.</title>
        <authorList>
            <person name="Ramaprasad A."/>
            <person name="Mourier T."/>
            <person name="Naeem R."/>
            <person name="Malas T.B."/>
            <person name="Moussa E."/>
            <person name="Panigrahi A."/>
            <person name="Vermont S.J."/>
            <person name="Otto T.D."/>
            <person name="Wastling J."/>
            <person name="Pain A."/>
        </authorList>
    </citation>
    <scope>NUCLEOTIDE SEQUENCE</scope>
    <source>
        <strain evidence="7">Liverpool</strain>
    </source>
</reference>
<feature type="region of interest" description="Disordered" evidence="4">
    <location>
        <begin position="31"/>
        <end position="91"/>
    </location>
</feature>
<name>F0VMP4_NEOCL</name>
<dbReference type="PANTHER" id="PTHR48032">
    <property type="entry name" value="RNA-BINDING PROTEIN MUSASHI HOMOLOG RBP6"/>
    <property type="match status" value="1"/>
</dbReference>
<reference evidence="6" key="2">
    <citation type="submission" date="2011-03" db="EMBL/GenBank/DDBJ databases">
        <title>Comparative genomics and transcriptomics of Neospora caninum and Toxoplasma gondii.</title>
        <authorList>
            <person name="Reid A.J."/>
            <person name="Sohal A."/>
            <person name="Harris D."/>
            <person name="Quail M."/>
            <person name="Sanders M."/>
            <person name="Berriman M."/>
            <person name="Wastling J.M."/>
            <person name="Pain A."/>
        </authorList>
    </citation>
    <scope>NUCLEOTIDE SEQUENCE</scope>
    <source>
        <strain evidence="6">Liverpool</strain>
    </source>
</reference>
<feature type="domain" description="RRM" evidence="5">
    <location>
        <begin position="93"/>
        <end position="170"/>
    </location>
</feature>
<dbReference type="AlphaFoldDB" id="F0VMP4"/>
<evidence type="ECO:0000256" key="1">
    <source>
        <dbReference type="ARBA" id="ARBA00022737"/>
    </source>
</evidence>
<evidence type="ECO:0000313" key="6">
    <source>
        <dbReference type="EMBL" id="CBZ54990.1"/>
    </source>
</evidence>